<evidence type="ECO:0000313" key="4">
    <source>
        <dbReference type="Proteomes" id="UP000006898"/>
    </source>
</evidence>
<dbReference type="eggNOG" id="COG0438">
    <property type="taxonomic scope" value="Bacteria"/>
</dbReference>
<dbReference type="PANTHER" id="PTHR12526:SF636">
    <property type="entry name" value="BLL3647 PROTEIN"/>
    <property type="match status" value="1"/>
</dbReference>
<dbReference type="InterPro" id="IPR028098">
    <property type="entry name" value="Glyco_trans_4-like_N"/>
</dbReference>
<accession>D5MIG3</accession>
<dbReference type="CDD" id="cd03808">
    <property type="entry name" value="GT4_CapM-like"/>
    <property type="match status" value="1"/>
</dbReference>
<keyword evidence="3" id="KW-0808">Transferase</keyword>
<dbReference type="Pfam" id="PF13579">
    <property type="entry name" value="Glyco_trans_4_4"/>
    <property type="match status" value="1"/>
</dbReference>
<evidence type="ECO:0000313" key="3">
    <source>
        <dbReference type="EMBL" id="CBE67313.1"/>
    </source>
</evidence>
<dbReference type="PANTHER" id="PTHR12526">
    <property type="entry name" value="GLYCOSYLTRANSFERASE"/>
    <property type="match status" value="1"/>
</dbReference>
<protein>
    <submittedName>
        <fullName evidence="3">Putative Glycosyl transferase, group 1</fullName>
    </submittedName>
</protein>
<dbReference type="InterPro" id="IPR001296">
    <property type="entry name" value="Glyco_trans_1"/>
</dbReference>
<proteinExistence type="predicted"/>
<reference evidence="3 4" key="1">
    <citation type="journal article" date="2010" name="Nature">
        <title>Nitrite-driven anaerobic methane oxidation by oxygenic bacteria.</title>
        <authorList>
            <person name="Ettwig K.F."/>
            <person name="Butler M.K."/>
            <person name="Le Paslier D."/>
            <person name="Pelletier E."/>
            <person name="Mangenot S."/>
            <person name="Kuypers M.M.M."/>
            <person name="Schreiber F."/>
            <person name="Dutilh B.E."/>
            <person name="Zedelius J."/>
            <person name="de Beer D."/>
            <person name="Gloerich J."/>
            <person name="Wessels H.J.C.T."/>
            <person name="van Allen T."/>
            <person name="Luesken F."/>
            <person name="Wu M."/>
            <person name="van de Pas-Schoonen K.T."/>
            <person name="Op den Camp H.J.M."/>
            <person name="Janssen-Megens E.M."/>
            <person name="Francoijs K-J."/>
            <person name="Stunnenberg H."/>
            <person name="Weissenbach J."/>
            <person name="Jetten M.S.M."/>
            <person name="Strous M."/>
        </authorList>
    </citation>
    <scope>NUCLEOTIDE SEQUENCE [LARGE SCALE GENOMIC DNA]</scope>
</reference>
<dbReference type="KEGG" id="mox:DAMO_0210"/>
<dbReference type="Proteomes" id="UP000006898">
    <property type="component" value="Chromosome"/>
</dbReference>
<organism evidence="3 4">
    <name type="scientific">Methylomirabilis oxygeniifera</name>
    <dbReference type="NCBI Taxonomy" id="671143"/>
    <lineage>
        <taxon>Bacteria</taxon>
        <taxon>Candidatus Methylomirabilota</taxon>
        <taxon>Candidatus Methylomirabilia</taxon>
        <taxon>Candidatus Methylomirabilales</taxon>
        <taxon>Candidatus Methylomirabilaceae</taxon>
        <taxon>Candidatus Methylomirabilis</taxon>
    </lineage>
</organism>
<dbReference type="EMBL" id="FP565575">
    <property type="protein sequence ID" value="CBE67313.1"/>
    <property type="molecule type" value="Genomic_DNA"/>
</dbReference>
<dbReference type="Pfam" id="PF00534">
    <property type="entry name" value="Glycos_transf_1"/>
    <property type="match status" value="1"/>
</dbReference>
<evidence type="ECO:0000259" key="1">
    <source>
        <dbReference type="Pfam" id="PF00534"/>
    </source>
</evidence>
<dbReference type="GO" id="GO:0016757">
    <property type="term" value="F:glycosyltransferase activity"/>
    <property type="evidence" value="ECO:0007669"/>
    <property type="project" value="InterPro"/>
</dbReference>
<dbReference type="AlphaFoldDB" id="D5MIG3"/>
<feature type="domain" description="Glycosyl transferase family 1" evidence="1">
    <location>
        <begin position="199"/>
        <end position="357"/>
    </location>
</feature>
<evidence type="ECO:0000259" key="2">
    <source>
        <dbReference type="Pfam" id="PF13579"/>
    </source>
</evidence>
<sequence length="397" mass="43312">MSTDRCIRVIHLITKLDGGAGANTLLTAIGLKRLGFDVTMGGSPGGELYADAERAGIRTIVLPHMRPSVSPLHDCIMLIQLLRLFRRERFTIVHTHSSKAGVLGRVAAACAGVPIIIHSVHGFAFHDLTQSISKWLWVWIERLCGRLCKKMLFVSRLLAEDAVARRICNIEDTEVIYSAIDLDAIADVSCEAAVKAWFGIPAEDSVVASVGRLDKKKNIVDLLVAAEVVLREHPATTFLVVGEGPEYDALIERAQALGISKKIIFSGHRTDLPRILAGIDIYAVPSLYEGMGRAMTEAMASGKPVVANAVGGIPELVIDGETGFLVAARRPEMMAEKILYLLSHPGEARVMGENARKIVGREFHPEMMVRRIAECYETLLREIGVSITSTGKCLRKS</sequence>
<name>D5MIG3_METO1</name>
<dbReference type="HOGENOM" id="CLU_009583_0_3_0"/>
<dbReference type="SUPFAM" id="SSF53756">
    <property type="entry name" value="UDP-Glycosyltransferase/glycogen phosphorylase"/>
    <property type="match status" value="1"/>
</dbReference>
<feature type="domain" description="Glycosyltransferase subfamily 4-like N-terminal" evidence="2">
    <location>
        <begin position="18"/>
        <end position="166"/>
    </location>
</feature>
<dbReference type="STRING" id="671143.DAMO_0210"/>
<gene>
    <name evidence="3" type="ORF">DAMO_0210</name>
</gene>
<dbReference type="CAZy" id="GT4">
    <property type="family name" value="Glycosyltransferase Family 4"/>
</dbReference>
<dbReference type="Gene3D" id="3.40.50.2000">
    <property type="entry name" value="Glycogen Phosphorylase B"/>
    <property type="match status" value="2"/>
</dbReference>